<evidence type="ECO:0000256" key="1">
    <source>
        <dbReference type="ARBA" id="ARBA00022723"/>
    </source>
</evidence>
<dbReference type="GO" id="GO:0046872">
    <property type="term" value="F:metal ion binding"/>
    <property type="evidence" value="ECO:0007669"/>
    <property type="project" value="UniProtKB-KW"/>
</dbReference>
<accession>A0A7J6R464</accession>
<dbReference type="GO" id="GO:0007229">
    <property type="term" value="P:integrin-mediated signaling pathway"/>
    <property type="evidence" value="ECO:0007669"/>
    <property type="project" value="UniProtKB-KW"/>
</dbReference>
<dbReference type="InterPro" id="IPR007051">
    <property type="entry name" value="CHORD_dom"/>
</dbReference>
<evidence type="ECO:0000256" key="3">
    <source>
        <dbReference type="ARBA" id="ARBA00022833"/>
    </source>
</evidence>
<dbReference type="PANTHER" id="PTHR46983">
    <property type="entry name" value="CYSTEINE AND HISTIDINE-RICH DOMAIN-CONTAINING PROTEIN 1"/>
    <property type="match status" value="1"/>
</dbReference>
<evidence type="ECO:0000313" key="6">
    <source>
        <dbReference type="EMBL" id="KAF4715464.1"/>
    </source>
</evidence>
<evidence type="ECO:0000256" key="4">
    <source>
        <dbReference type="SAM" id="MobiDB-lite"/>
    </source>
</evidence>
<dbReference type="EMBL" id="JABANM010024888">
    <property type="protein sequence ID" value="KAF4715464.1"/>
    <property type="molecule type" value="Genomic_DNA"/>
</dbReference>
<evidence type="ECO:0000259" key="5">
    <source>
        <dbReference type="PROSITE" id="PS51401"/>
    </source>
</evidence>
<sequence>MKIPGCAVGPHTDVKPVKPGVGQAKPEDQQPASVRSSVPQRIDQHTGGVTMPSSAPIRIDAHDKDSSEPAPVVEKKEEEEPVEMKPLVTSSGKYRCAHVGCGKEYDPEDNAEGCCHYHDGKPIFHDLKKEWSCCGARSYDWDDFMALPKCKTGKHEPKMTRAAKLDDLLEKGNLSTLEEILSNDEVVQELRAGSSKLVDRLCEKSSLEGMVKILTELPADGSSDNRKYVLPYVCVELISCDNDIFLDAWVHRDVTTGWSALGGLFQAYVRASESGETLNCVISGYMSRAICAILEKRPEGVASITKSMESSLKPALLALLYDHSVCIGEVRLAPELLGGTSSPVASLYVLPIVVCAYKDRLTRLDHSQSEDARPVYVPRLAKGLVEEADELVSRIVTGKIPEDTPVMGGTANVVTSLLFYLKSQGDDEGDAEDGCGEGEEDFCCYVASTPSGSGVPAVEGGEVSAPRRVAESVFAKREELTAVVAGDGEKEEDVELLTEIICLLMTAMTACSNEIVSTEDGPPTKLVGQDFLVAALEAVITRHPSCSLLANSLLELVKAMQQLGEDEVLVESLLHEKRAVEKCLAGEGGRPMGCRPQVAEILLSLEEKSKEAPTMSAAVKLESSAAEAYLSRWRLCTGMKLDLGGTIAVPSSVEEKAADDTGRSGASPSSTSLPPIVSSTTATPSTGGMLGDDSLDSPEFFQAGSHHDTSWSPTGRSPTPEWPGPVPTDWAESPDDQAWVASPTISDVKWGSSTPVGWPTEDGNNGQLDGDTVEGRNMNESIDLVGGDGSESPRSSDSGKIDNI</sequence>
<evidence type="ECO:0000256" key="2">
    <source>
        <dbReference type="ARBA" id="ARBA00022737"/>
    </source>
</evidence>
<dbReference type="PANTHER" id="PTHR46983:SF3">
    <property type="entry name" value="CHPADIPLOID STATE MAINTENANCE PROTEIN CHPA"/>
    <property type="match status" value="1"/>
</dbReference>
<dbReference type="PROSITE" id="PS51401">
    <property type="entry name" value="CHORD"/>
    <property type="match status" value="1"/>
</dbReference>
<dbReference type="AlphaFoldDB" id="A0A7J6R464"/>
<feature type="domain" description="CHORD" evidence="5">
    <location>
        <begin position="96"/>
        <end position="155"/>
    </location>
</feature>
<name>A0A7J6R464_PEROL</name>
<feature type="compositionally biased region" description="Basic and acidic residues" evidence="4">
    <location>
        <begin position="59"/>
        <end position="78"/>
    </location>
</feature>
<gene>
    <name evidence="6" type="primary">ITGB1BP2_1</name>
    <name evidence="6" type="ORF">FOZ62_010393</name>
</gene>
<keyword evidence="6" id="KW-0401">Integrin</keyword>
<keyword evidence="2" id="KW-0677">Repeat</keyword>
<dbReference type="Gene3D" id="4.10.1130.20">
    <property type="match status" value="1"/>
</dbReference>
<dbReference type="Pfam" id="PF04968">
    <property type="entry name" value="CHORD"/>
    <property type="match status" value="1"/>
</dbReference>
<feature type="compositionally biased region" description="Polar residues" evidence="4">
    <location>
        <begin position="664"/>
        <end position="686"/>
    </location>
</feature>
<reference evidence="6 7" key="1">
    <citation type="submission" date="2020-04" db="EMBL/GenBank/DDBJ databases">
        <title>Perkinsus olseni comparative genomics.</title>
        <authorList>
            <person name="Bogema D.R."/>
        </authorList>
    </citation>
    <scope>NUCLEOTIDE SEQUENCE [LARGE SCALE GENOMIC DNA]</scope>
    <source>
        <strain evidence="6">ATCC PRA-205</strain>
    </source>
</reference>
<feature type="compositionally biased region" description="Polar residues" evidence="4">
    <location>
        <begin position="30"/>
        <end position="39"/>
    </location>
</feature>
<keyword evidence="1" id="KW-0479">Metal-binding</keyword>
<feature type="region of interest" description="Disordered" evidence="4">
    <location>
        <begin position="654"/>
        <end position="804"/>
    </location>
</feature>
<evidence type="ECO:0000313" key="7">
    <source>
        <dbReference type="Proteomes" id="UP000574390"/>
    </source>
</evidence>
<proteinExistence type="predicted"/>
<protein>
    <submittedName>
        <fullName evidence="6">Integrin beta-1-binding protein 2</fullName>
    </submittedName>
</protein>
<feature type="region of interest" description="Disordered" evidence="4">
    <location>
        <begin position="1"/>
        <end position="83"/>
    </location>
</feature>
<dbReference type="Proteomes" id="UP000574390">
    <property type="component" value="Unassembled WGS sequence"/>
</dbReference>
<keyword evidence="3" id="KW-0862">Zinc</keyword>
<comment type="caution">
    <text evidence="6">The sequence shown here is derived from an EMBL/GenBank/DDBJ whole genome shotgun (WGS) entry which is preliminary data.</text>
</comment>
<dbReference type="InterPro" id="IPR039790">
    <property type="entry name" value="CHRD1"/>
</dbReference>
<organism evidence="6 7">
    <name type="scientific">Perkinsus olseni</name>
    <name type="common">Perkinsus atlanticus</name>
    <dbReference type="NCBI Taxonomy" id="32597"/>
    <lineage>
        <taxon>Eukaryota</taxon>
        <taxon>Sar</taxon>
        <taxon>Alveolata</taxon>
        <taxon>Perkinsozoa</taxon>
        <taxon>Perkinsea</taxon>
        <taxon>Perkinsida</taxon>
        <taxon>Perkinsidae</taxon>
        <taxon>Perkinsus</taxon>
    </lineage>
</organism>